<organism evidence="1 2">
    <name type="scientific">Boletus edulis BED1</name>
    <dbReference type="NCBI Taxonomy" id="1328754"/>
    <lineage>
        <taxon>Eukaryota</taxon>
        <taxon>Fungi</taxon>
        <taxon>Dikarya</taxon>
        <taxon>Basidiomycota</taxon>
        <taxon>Agaricomycotina</taxon>
        <taxon>Agaricomycetes</taxon>
        <taxon>Agaricomycetidae</taxon>
        <taxon>Boletales</taxon>
        <taxon>Boletineae</taxon>
        <taxon>Boletaceae</taxon>
        <taxon>Boletoideae</taxon>
        <taxon>Boletus</taxon>
    </lineage>
</organism>
<name>A0AAD4C870_BOLED</name>
<evidence type="ECO:0000313" key="2">
    <source>
        <dbReference type="Proteomes" id="UP001194468"/>
    </source>
</evidence>
<reference evidence="1" key="1">
    <citation type="submission" date="2019-10" db="EMBL/GenBank/DDBJ databases">
        <authorList>
            <consortium name="DOE Joint Genome Institute"/>
            <person name="Kuo A."/>
            <person name="Miyauchi S."/>
            <person name="Kiss E."/>
            <person name="Drula E."/>
            <person name="Kohler A."/>
            <person name="Sanchez-Garcia M."/>
            <person name="Andreopoulos B."/>
            <person name="Barry K.W."/>
            <person name="Bonito G."/>
            <person name="Buee M."/>
            <person name="Carver A."/>
            <person name="Chen C."/>
            <person name="Cichocki N."/>
            <person name="Clum A."/>
            <person name="Culley D."/>
            <person name="Crous P.W."/>
            <person name="Fauchery L."/>
            <person name="Girlanda M."/>
            <person name="Hayes R."/>
            <person name="Keri Z."/>
            <person name="LaButti K."/>
            <person name="Lipzen A."/>
            <person name="Lombard V."/>
            <person name="Magnuson J."/>
            <person name="Maillard F."/>
            <person name="Morin E."/>
            <person name="Murat C."/>
            <person name="Nolan M."/>
            <person name="Ohm R."/>
            <person name="Pangilinan J."/>
            <person name="Pereira M."/>
            <person name="Perotto S."/>
            <person name="Peter M."/>
            <person name="Riley R."/>
            <person name="Sitrit Y."/>
            <person name="Stielow B."/>
            <person name="Szollosi G."/>
            <person name="Zifcakova L."/>
            <person name="Stursova M."/>
            <person name="Spatafora J.W."/>
            <person name="Tedersoo L."/>
            <person name="Vaario L.-M."/>
            <person name="Yamada A."/>
            <person name="Yan M."/>
            <person name="Wang P."/>
            <person name="Xu J."/>
            <person name="Bruns T."/>
            <person name="Baldrian P."/>
            <person name="Vilgalys R."/>
            <person name="Henrissat B."/>
            <person name="Grigoriev I.V."/>
            <person name="Hibbett D."/>
            <person name="Nagy L.G."/>
            <person name="Martin F.M."/>
        </authorList>
    </citation>
    <scope>NUCLEOTIDE SEQUENCE</scope>
    <source>
        <strain evidence="1">BED1</strain>
    </source>
</reference>
<keyword evidence="2" id="KW-1185">Reference proteome</keyword>
<evidence type="ECO:0000313" key="1">
    <source>
        <dbReference type="EMBL" id="KAF8452236.1"/>
    </source>
</evidence>
<protein>
    <recommendedName>
        <fullName evidence="3">F-box domain-containing protein</fullName>
    </recommendedName>
</protein>
<reference evidence="1" key="2">
    <citation type="journal article" date="2020" name="Nat. Commun.">
        <title>Large-scale genome sequencing of mycorrhizal fungi provides insights into the early evolution of symbiotic traits.</title>
        <authorList>
            <person name="Miyauchi S."/>
            <person name="Kiss E."/>
            <person name="Kuo A."/>
            <person name="Drula E."/>
            <person name="Kohler A."/>
            <person name="Sanchez-Garcia M."/>
            <person name="Morin E."/>
            <person name="Andreopoulos B."/>
            <person name="Barry K.W."/>
            <person name="Bonito G."/>
            <person name="Buee M."/>
            <person name="Carver A."/>
            <person name="Chen C."/>
            <person name="Cichocki N."/>
            <person name="Clum A."/>
            <person name="Culley D."/>
            <person name="Crous P.W."/>
            <person name="Fauchery L."/>
            <person name="Girlanda M."/>
            <person name="Hayes R.D."/>
            <person name="Keri Z."/>
            <person name="LaButti K."/>
            <person name="Lipzen A."/>
            <person name="Lombard V."/>
            <person name="Magnuson J."/>
            <person name="Maillard F."/>
            <person name="Murat C."/>
            <person name="Nolan M."/>
            <person name="Ohm R.A."/>
            <person name="Pangilinan J."/>
            <person name="Pereira M.F."/>
            <person name="Perotto S."/>
            <person name="Peter M."/>
            <person name="Pfister S."/>
            <person name="Riley R."/>
            <person name="Sitrit Y."/>
            <person name="Stielow J.B."/>
            <person name="Szollosi G."/>
            <person name="Zifcakova L."/>
            <person name="Stursova M."/>
            <person name="Spatafora J.W."/>
            <person name="Tedersoo L."/>
            <person name="Vaario L.M."/>
            <person name="Yamada A."/>
            <person name="Yan M."/>
            <person name="Wang P."/>
            <person name="Xu J."/>
            <person name="Bruns T."/>
            <person name="Baldrian P."/>
            <person name="Vilgalys R."/>
            <person name="Dunand C."/>
            <person name="Henrissat B."/>
            <person name="Grigoriev I.V."/>
            <person name="Hibbett D."/>
            <person name="Nagy L.G."/>
            <person name="Martin F.M."/>
        </authorList>
    </citation>
    <scope>NUCLEOTIDE SEQUENCE</scope>
    <source>
        <strain evidence="1">BED1</strain>
    </source>
</reference>
<proteinExistence type="predicted"/>
<evidence type="ECO:0008006" key="3">
    <source>
        <dbReference type="Google" id="ProtNLM"/>
    </source>
</evidence>
<sequence>MAFIDLKYPHSNFSIAPARKRADHTLPLVPNKIYLHIFEYIAPPTGPLAPEELAIFTKLSYVCRFFANHCLARMFEYFEFAGFHQSCESMLCTQIAAKQSLTLAIAKTVRVCRFSHWIIYKTDSWAVLFAPRFIDAISHMKHLRELRFCNSSVDARLWNAIAMLGSLEKLVFDECHFVPVSAHTSVSEDDSKRIQVSHLQVMACTGNCQAIVAIHPRYLCMLVVDMTLAQHIDWLGQSALTELHLCFKPVFFLTQDRYLERLPIVLACAPESGLATKYIVHLLRSSDSDSPVAVSWTSLVASQIYARSDTRSHSDQICHPWSFDTSFVTH</sequence>
<dbReference type="Proteomes" id="UP001194468">
    <property type="component" value="Unassembled WGS sequence"/>
</dbReference>
<accession>A0AAD4C870</accession>
<dbReference type="EMBL" id="WHUW01000001">
    <property type="protein sequence ID" value="KAF8452236.1"/>
    <property type="molecule type" value="Genomic_DNA"/>
</dbReference>
<gene>
    <name evidence="1" type="ORF">L210DRAFT_3638804</name>
</gene>
<dbReference type="AlphaFoldDB" id="A0AAD4C870"/>
<comment type="caution">
    <text evidence="1">The sequence shown here is derived from an EMBL/GenBank/DDBJ whole genome shotgun (WGS) entry which is preliminary data.</text>
</comment>